<dbReference type="PANTHER" id="PTHR23083">
    <property type="entry name" value="TETRATRICOPEPTIDE REPEAT PROTEIN, TPR"/>
    <property type="match status" value="1"/>
</dbReference>
<reference evidence="4 5" key="1">
    <citation type="submission" date="2016-03" db="EMBL/GenBank/DDBJ databases">
        <authorList>
            <person name="Ploux O."/>
        </authorList>
    </citation>
    <scope>NUCLEOTIDE SEQUENCE [LARGE SCALE GENOMIC DNA]</scope>
    <source>
        <strain evidence="4 5">R-45378</strain>
    </source>
</reference>
<dbReference type="InterPro" id="IPR051722">
    <property type="entry name" value="Endocytosis_PI4K-reg_protein"/>
</dbReference>
<comment type="function">
    <text evidence="1">Involved in endocytosis.</text>
</comment>
<evidence type="ECO:0000313" key="5">
    <source>
        <dbReference type="Proteomes" id="UP000077857"/>
    </source>
</evidence>
<evidence type="ECO:0000256" key="1">
    <source>
        <dbReference type="ARBA" id="ARBA00002550"/>
    </source>
</evidence>
<dbReference type="InterPro" id="IPR038765">
    <property type="entry name" value="Papain-like_cys_pep_sf"/>
</dbReference>
<dbReference type="InterPro" id="IPR024618">
    <property type="entry name" value="DUF3857"/>
</dbReference>
<dbReference type="Gene3D" id="2.60.40.3140">
    <property type="match status" value="1"/>
</dbReference>
<dbReference type="Pfam" id="PF01841">
    <property type="entry name" value="Transglut_core"/>
    <property type="match status" value="1"/>
</dbReference>
<dbReference type="Proteomes" id="UP000077857">
    <property type="component" value="Unassembled WGS sequence"/>
</dbReference>
<comment type="caution">
    <text evidence="4">The sequence shown here is derived from an EMBL/GenBank/DDBJ whole genome shotgun (WGS) entry which is preliminary data.</text>
</comment>
<dbReference type="SUPFAM" id="SSF54001">
    <property type="entry name" value="Cysteine proteinases"/>
    <property type="match status" value="1"/>
</dbReference>
<dbReference type="PANTHER" id="PTHR23083:SF464">
    <property type="entry name" value="TETRATRICOPEPTIDE REPEAT DOMAIN 7, ISOFORM A"/>
    <property type="match status" value="1"/>
</dbReference>
<feature type="domain" description="Transglutaminase-like" evidence="3">
    <location>
        <begin position="318"/>
        <end position="387"/>
    </location>
</feature>
<sequence length="1021" mass="112493">MSIRKHVPIEQAEWSVQPPAEWVRKRTVDWAWRPGEGHGVGYLLVDEQHHVASQALYVRTVKMLTSLSAVQTQSQVVVEFDPAAQRLQLHELAIWRISEEGAWQKREPVAKEAFLLRQREQQFEQQMLKGYVSLVALLEDVRVGDVIDLSWTLLPREPLPGLLFTALHFLAWSVPVATYCLALHASAGLNPRWRLHTPDGAAVPVETSEADGESWRYDRPPMFQAEGNVPGGHWPFPVLEATCWQTWGQVARFFAELWADAATDAAESVAAEAQRLADDKTRNAAIVAALRFVQNDIRYLSVDFGHGAGMLPNGAGTVLRRRFGDCKDKSILLAALLRELGIAAWPVLVASGWRDGIQRLMPSTACFNHVIVGFELDGQRYFADPTVVGQGGDLERLAAPPFGAGLQIDPATDALLELPPPALAELTLTETFSLDRRGANGAVEQVLEASGWLADDIRAAILNQGQRQFAKQRADALQQNFPALLPNPESMQIGDDSDGNRIELRSRHSMPTWGQAGRKPPDFFSYGAHGLFLAVETIDPHQQRAQPFQLRHPLRVCHSVVVRGKAVKKLKAGAFTHEGPGFRYRVDVRSQRREVRFDYRWESTAVEIAAEQWPEYCQQRAAALERAGALVHTPAFKPVAAALRLFPVLAVVGGLAAGWLGNPGNNRIVREAGGIEAAGSKAFEHVKRSEFSQAYSLAAAVQPNYRNNFDFQIMFSEVAIRTGHFAEAEQALAQARSLRTGEILPEQLQAALFEARGQLPQALELLKRLAGQAGAPERVYADLARVSERTGEFGNARAAWETVLSRHPAEPEALYSLARLLWLAGERERGDSLITGVIASQPVSSAALEGALARYFSVTGRPERAIEPARRASEREPGDPYLAYKHVRALIESGRHAEALAVAIGVSEKFPRQPMAAAALATAAAMANDNLRAEPAFKEWVELAPDNPDAVSSYGFFLHRTGRDREAQSLLEAATHKFPAHGNLWLNYSVVLEALGDTNAAEARQQAARLMTDEQRATLVR</sequence>
<dbReference type="Gene3D" id="3.10.620.30">
    <property type="match status" value="1"/>
</dbReference>
<evidence type="ECO:0000256" key="2">
    <source>
        <dbReference type="ARBA" id="ARBA00038251"/>
    </source>
</evidence>
<dbReference type="OrthoDB" id="8595007at2"/>
<dbReference type="Pfam" id="PF12969">
    <property type="entry name" value="DUF3857"/>
    <property type="match status" value="1"/>
</dbReference>
<evidence type="ECO:0000259" key="3">
    <source>
        <dbReference type="SMART" id="SM00460"/>
    </source>
</evidence>
<dbReference type="InterPro" id="IPR002931">
    <property type="entry name" value="Transglutaminase-like"/>
</dbReference>
<dbReference type="Gene3D" id="1.25.40.10">
    <property type="entry name" value="Tetratricopeptide repeat domain"/>
    <property type="match status" value="1"/>
</dbReference>
<protein>
    <recommendedName>
        <fullName evidence="3">Transglutaminase-like domain-containing protein</fullName>
    </recommendedName>
</protein>
<proteinExistence type="inferred from homology"/>
<name>A0A177NQX0_9GAMM</name>
<dbReference type="AlphaFoldDB" id="A0A177NQX0"/>
<gene>
    <name evidence="4" type="ORF">A1507_06215</name>
</gene>
<comment type="similarity">
    <text evidence="2">Belongs to the YPP1 family.</text>
</comment>
<dbReference type="SMART" id="SM00460">
    <property type="entry name" value="TGc"/>
    <property type="match status" value="1"/>
</dbReference>
<evidence type="ECO:0000313" key="4">
    <source>
        <dbReference type="EMBL" id="OAI19934.1"/>
    </source>
</evidence>
<dbReference type="InterPro" id="IPR011990">
    <property type="entry name" value="TPR-like_helical_dom_sf"/>
</dbReference>
<dbReference type="SUPFAM" id="SSF48452">
    <property type="entry name" value="TPR-like"/>
    <property type="match status" value="2"/>
</dbReference>
<dbReference type="EMBL" id="LUUJ01000044">
    <property type="protein sequence ID" value="OAI19934.1"/>
    <property type="molecule type" value="Genomic_DNA"/>
</dbReference>
<dbReference type="Pfam" id="PF13429">
    <property type="entry name" value="TPR_15"/>
    <property type="match status" value="1"/>
</dbReference>
<accession>A0A177NQX0</accession>
<organism evidence="4 5">
    <name type="scientific">Methylomonas koyamae</name>
    <dbReference type="NCBI Taxonomy" id="702114"/>
    <lineage>
        <taxon>Bacteria</taxon>
        <taxon>Pseudomonadati</taxon>
        <taxon>Pseudomonadota</taxon>
        <taxon>Gammaproteobacteria</taxon>
        <taxon>Methylococcales</taxon>
        <taxon>Methylococcaceae</taxon>
        <taxon>Methylomonas</taxon>
    </lineage>
</organism>
<dbReference type="RefSeq" id="WP_064039357.1">
    <property type="nucleotide sequence ID" value="NZ_LUUJ01000044.1"/>
</dbReference>